<organism evidence="1 2">
    <name type="scientific">Ensifer adhaerens</name>
    <name type="common">Sinorhizobium morelense</name>
    <dbReference type="NCBI Taxonomy" id="106592"/>
    <lineage>
        <taxon>Bacteria</taxon>
        <taxon>Pseudomonadati</taxon>
        <taxon>Pseudomonadota</taxon>
        <taxon>Alphaproteobacteria</taxon>
        <taxon>Hyphomicrobiales</taxon>
        <taxon>Rhizobiaceae</taxon>
        <taxon>Sinorhizobium/Ensifer group</taxon>
        <taxon>Ensifer</taxon>
    </lineage>
</organism>
<evidence type="ECO:0000313" key="1">
    <source>
        <dbReference type="EMBL" id="WFP94989.1"/>
    </source>
</evidence>
<dbReference type="GeneID" id="29522672"/>
<dbReference type="Proteomes" id="UP001214094">
    <property type="component" value="Plasmid unnamedB"/>
</dbReference>
<dbReference type="RefSeq" id="WP_234798849.1">
    <property type="nucleotide sequence ID" value="NZ_CP015882.1"/>
</dbReference>
<sequence>MNLATQYKAAAVKLGENPSGPNHFPQRLLALHAVELYLDALLQARGLDDEPIHNFQHDLGEPARRAGAARLVLRKRTLAHLATLSSAQEYLIVRYAPELTSTLSQVNRVMTTLEEVSRKVPKMVKATKPHK</sequence>
<accession>A0ABY8HUG6</accession>
<geneLocation type="plasmid" evidence="1 2">
    <name>unnamedB</name>
</geneLocation>
<gene>
    <name evidence="1" type="ORF">P4B07_28295</name>
</gene>
<proteinExistence type="predicted"/>
<reference evidence="1 2" key="1">
    <citation type="submission" date="2023-03" db="EMBL/GenBank/DDBJ databases">
        <title>Comparative genome and transcriptome analysis combination mining strategies for increasing vitamin B12 production of Ensifer adhaerens strain.</title>
        <authorList>
            <person name="Yongheng L."/>
        </authorList>
    </citation>
    <scope>NUCLEOTIDE SEQUENCE [LARGE SCALE GENOMIC DNA]</scope>
    <source>
        <strain evidence="1 2">Casida A-T305</strain>
        <plasmid evidence="1 2">unnamedB</plasmid>
    </source>
</reference>
<dbReference type="EMBL" id="CP121310">
    <property type="protein sequence ID" value="WFP94989.1"/>
    <property type="molecule type" value="Genomic_DNA"/>
</dbReference>
<evidence type="ECO:0008006" key="3">
    <source>
        <dbReference type="Google" id="ProtNLM"/>
    </source>
</evidence>
<keyword evidence="2" id="KW-1185">Reference proteome</keyword>
<evidence type="ECO:0000313" key="2">
    <source>
        <dbReference type="Proteomes" id="UP001214094"/>
    </source>
</evidence>
<name>A0ABY8HUG6_ENSAD</name>
<keyword evidence="1" id="KW-0614">Plasmid</keyword>
<protein>
    <recommendedName>
        <fullName evidence="3">HEPN domain-containing protein</fullName>
    </recommendedName>
</protein>